<name>A0A5N6WH32_9EURO</name>
<protein>
    <recommendedName>
        <fullName evidence="8">Zn(2)-C6 fungal-type domain-containing protein</fullName>
    </recommendedName>
</protein>
<dbReference type="GO" id="GO:0000981">
    <property type="term" value="F:DNA-binding transcription factor activity, RNA polymerase II-specific"/>
    <property type="evidence" value="ECO:0007669"/>
    <property type="project" value="InterPro"/>
</dbReference>
<organism evidence="9 10">
    <name type="scientific">Aspergillus transmontanensis</name>
    <dbReference type="NCBI Taxonomy" id="1034304"/>
    <lineage>
        <taxon>Eukaryota</taxon>
        <taxon>Fungi</taxon>
        <taxon>Dikarya</taxon>
        <taxon>Ascomycota</taxon>
        <taxon>Pezizomycotina</taxon>
        <taxon>Eurotiomycetes</taxon>
        <taxon>Eurotiomycetidae</taxon>
        <taxon>Eurotiales</taxon>
        <taxon>Aspergillaceae</taxon>
        <taxon>Aspergillus</taxon>
        <taxon>Aspergillus subgen. Circumdati</taxon>
    </lineage>
</organism>
<evidence type="ECO:0000256" key="2">
    <source>
        <dbReference type="ARBA" id="ARBA00022833"/>
    </source>
</evidence>
<sequence length="844" mass="96038">MSRRQSSRRHACFRCIELKVKCSTQGNDKECQRCSRLGRSCVFPSTLPNNPGRKSRIDELQDKINELRDQLTKRDGGASGHGISGDEAVPHALQQHNAPIEHTKSISPRPALGEPGDLLTIGILTLAQCNRLLDKFRMVKMPQFPFVIIPDSMNAISLRQEYPFLFVAIMTVSTEDRPSLQKDLNHEVKRTISTRIIMNNERNIDLLLGLLVYTAWYHYHWESMLPHMYLFIQLTITMVADIGLDRQPNFTMQNIAASLDAYVFEVKVKPVIILGQIVYQRNDAFLLDEMDQLDSLISSSESFITSFLETLTEIAIHLPLSFYTYLWYALLVLSKVLLLSDLEWERTTRLGRRIHGIARAAIEKHGELSSGNDVWANSKRVIGSMISWLQKHQDLRGPEQSLRNHPSSTMHHLTVVDENTQYPSASTGSKSTEPGRKYTFPTQQPDPDQVVTEFTFDQIDLEGMGDGNRPTCSGCLPTGNVKVQPAATAPRKVSTKRHQTFISSYQTNFKPPKRAHRTRKSISAQLLPFSSSKRIFPTFSCRPFEFTIIDMELFHNSLNPTDYGESEHHSAIRMQRNHLSHLGFSFPYVLRLLLAGSGFQLARRPEVMQLQQSAIQGRDYYVVAERHYNLAIREVVAVVPRLNKENCHAIYTAAVHIFVCSLAMGPRPGEYMASRDDGQDGFLSYKLFSPDVVLKGDEGGSGSESEPAAETTGSARSSTIASEYGYWMGKLRHLIESELVREDTPYSCYDAIYGPFSPVMTALLSPCIFGWLYRLPDAFMFGLRQRHQPALVIFSYFVVLLDELTWNWFLQDWPRHILIGIHRNLDVYHQQYIQWPMHCVAAKV</sequence>
<proteinExistence type="predicted"/>
<dbReference type="GO" id="GO:0009893">
    <property type="term" value="P:positive regulation of metabolic process"/>
    <property type="evidence" value="ECO:0007669"/>
    <property type="project" value="UniProtKB-ARBA"/>
</dbReference>
<keyword evidence="3" id="KW-0805">Transcription regulation</keyword>
<dbReference type="InterPro" id="IPR036864">
    <property type="entry name" value="Zn2-C6_fun-type_DNA-bd_sf"/>
</dbReference>
<feature type="region of interest" description="Disordered" evidence="7">
    <location>
        <begin position="417"/>
        <end position="447"/>
    </location>
</feature>
<dbReference type="InterPro" id="IPR001138">
    <property type="entry name" value="Zn2Cys6_DnaBD"/>
</dbReference>
<evidence type="ECO:0000313" key="9">
    <source>
        <dbReference type="EMBL" id="KAE8318760.1"/>
    </source>
</evidence>
<accession>A0A5N6WH32</accession>
<feature type="domain" description="Zn(2)-C6 fungal-type" evidence="8">
    <location>
        <begin position="11"/>
        <end position="43"/>
    </location>
</feature>
<keyword evidence="5" id="KW-0804">Transcription</keyword>
<feature type="compositionally biased region" description="Polar residues" evidence="7">
    <location>
        <begin position="417"/>
        <end position="432"/>
    </location>
</feature>
<dbReference type="PANTHER" id="PTHR31845">
    <property type="entry name" value="FINGER DOMAIN PROTEIN, PUTATIVE-RELATED"/>
    <property type="match status" value="1"/>
</dbReference>
<evidence type="ECO:0000256" key="5">
    <source>
        <dbReference type="ARBA" id="ARBA00023163"/>
    </source>
</evidence>
<dbReference type="Proteomes" id="UP000325433">
    <property type="component" value="Unassembled WGS sequence"/>
</dbReference>
<feature type="region of interest" description="Disordered" evidence="7">
    <location>
        <begin position="697"/>
        <end position="716"/>
    </location>
</feature>
<dbReference type="InterPro" id="IPR051089">
    <property type="entry name" value="prtT"/>
</dbReference>
<evidence type="ECO:0000313" key="10">
    <source>
        <dbReference type="Proteomes" id="UP000325433"/>
    </source>
</evidence>
<evidence type="ECO:0000256" key="4">
    <source>
        <dbReference type="ARBA" id="ARBA00023125"/>
    </source>
</evidence>
<dbReference type="GO" id="GO:0005634">
    <property type="term" value="C:nucleus"/>
    <property type="evidence" value="ECO:0007669"/>
    <property type="project" value="UniProtKB-SubCell"/>
</dbReference>
<reference evidence="10" key="1">
    <citation type="submission" date="2019-04" db="EMBL/GenBank/DDBJ databases">
        <title>Friends and foes A comparative genomics studyof 23 Aspergillus species from section Flavi.</title>
        <authorList>
            <consortium name="DOE Joint Genome Institute"/>
            <person name="Kjaerbolling I."/>
            <person name="Vesth T."/>
            <person name="Frisvad J.C."/>
            <person name="Nybo J.L."/>
            <person name="Theobald S."/>
            <person name="Kildgaard S."/>
            <person name="Isbrandt T."/>
            <person name="Kuo A."/>
            <person name="Sato A."/>
            <person name="Lyhne E.K."/>
            <person name="Kogle M.E."/>
            <person name="Wiebenga A."/>
            <person name="Kun R.S."/>
            <person name="Lubbers R.J."/>
            <person name="Makela M.R."/>
            <person name="Barry K."/>
            <person name="Chovatia M."/>
            <person name="Clum A."/>
            <person name="Daum C."/>
            <person name="Haridas S."/>
            <person name="He G."/>
            <person name="LaButti K."/>
            <person name="Lipzen A."/>
            <person name="Mondo S."/>
            <person name="Riley R."/>
            <person name="Salamov A."/>
            <person name="Simmons B.A."/>
            <person name="Magnuson J.K."/>
            <person name="Henrissat B."/>
            <person name="Mortensen U.H."/>
            <person name="Larsen T.O."/>
            <person name="Devries R.P."/>
            <person name="Grigoriev I.V."/>
            <person name="Machida M."/>
            <person name="Baker S.E."/>
            <person name="Andersen M.R."/>
        </authorList>
    </citation>
    <scope>NUCLEOTIDE SEQUENCE [LARGE SCALE GENOMIC DNA]</scope>
    <source>
        <strain evidence="10">CBS 130015</strain>
    </source>
</reference>
<evidence type="ECO:0000256" key="3">
    <source>
        <dbReference type="ARBA" id="ARBA00023015"/>
    </source>
</evidence>
<dbReference type="GO" id="GO:0000976">
    <property type="term" value="F:transcription cis-regulatory region binding"/>
    <property type="evidence" value="ECO:0007669"/>
    <property type="project" value="TreeGrafter"/>
</dbReference>
<dbReference type="EMBL" id="ML738296">
    <property type="protein sequence ID" value="KAE8318760.1"/>
    <property type="molecule type" value="Genomic_DNA"/>
</dbReference>
<dbReference type="PROSITE" id="PS50048">
    <property type="entry name" value="ZN2_CY6_FUNGAL_2"/>
    <property type="match status" value="1"/>
</dbReference>
<dbReference type="SUPFAM" id="SSF57701">
    <property type="entry name" value="Zn2/Cys6 DNA-binding domain"/>
    <property type="match status" value="1"/>
</dbReference>
<keyword evidence="2" id="KW-0862">Zinc</keyword>
<dbReference type="CDD" id="cd00067">
    <property type="entry name" value="GAL4"/>
    <property type="match status" value="1"/>
</dbReference>
<dbReference type="PANTHER" id="PTHR31845:SF10">
    <property type="entry name" value="ZN(II)2CYS6 TRANSCRIPTION FACTOR (EUROFUNG)"/>
    <property type="match status" value="1"/>
</dbReference>
<evidence type="ECO:0000256" key="1">
    <source>
        <dbReference type="ARBA" id="ARBA00004123"/>
    </source>
</evidence>
<evidence type="ECO:0000256" key="6">
    <source>
        <dbReference type="ARBA" id="ARBA00023242"/>
    </source>
</evidence>
<keyword evidence="6" id="KW-0539">Nucleus</keyword>
<dbReference type="AlphaFoldDB" id="A0A5N6WH32"/>
<dbReference type="Gene3D" id="4.10.240.10">
    <property type="entry name" value="Zn(2)-C6 fungal-type DNA-binding domain"/>
    <property type="match status" value="1"/>
</dbReference>
<evidence type="ECO:0000256" key="7">
    <source>
        <dbReference type="SAM" id="MobiDB-lite"/>
    </source>
</evidence>
<evidence type="ECO:0000259" key="8">
    <source>
        <dbReference type="PROSITE" id="PS50048"/>
    </source>
</evidence>
<dbReference type="GO" id="GO:0008270">
    <property type="term" value="F:zinc ion binding"/>
    <property type="evidence" value="ECO:0007669"/>
    <property type="project" value="InterPro"/>
</dbReference>
<keyword evidence="10" id="KW-1185">Reference proteome</keyword>
<keyword evidence="4" id="KW-0238">DNA-binding</keyword>
<gene>
    <name evidence="9" type="ORF">BDV41DRAFT_560582</name>
</gene>
<comment type="subcellular location">
    <subcellularLocation>
        <location evidence="1">Nucleus</location>
    </subcellularLocation>
</comment>